<dbReference type="RefSeq" id="WP_054616785.1">
    <property type="nucleotide sequence ID" value="NZ_CP101125.1"/>
</dbReference>
<evidence type="ECO:0000256" key="1">
    <source>
        <dbReference type="SAM" id="Phobius"/>
    </source>
</evidence>
<evidence type="ECO:0008006" key="4">
    <source>
        <dbReference type="Google" id="ProtNLM"/>
    </source>
</evidence>
<organism evidence="2 3">
    <name type="scientific">Pseudomonas nunensis</name>
    <dbReference type="NCBI Taxonomy" id="2961896"/>
    <lineage>
        <taxon>Bacteria</taxon>
        <taxon>Pseudomonadati</taxon>
        <taxon>Pseudomonadota</taxon>
        <taxon>Gammaproteobacteria</taxon>
        <taxon>Pseudomonadales</taxon>
        <taxon>Pseudomonadaceae</taxon>
        <taxon>Pseudomonas</taxon>
    </lineage>
</organism>
<protein>
    <recommendedName>
        <fullName evidence="4">4-amino-4-deoxy-L-arabinose transferase</fullName>
    </recommendedName>
</protein>
<evidence type="ECO:0000313" key="2">
    <source>
        <dbReference type="EMBL" id="UTO14528.1"/>
    </source>
</evidence>
<keyword evidence="1" id="KW-0812">Transmembrane</keyword>
<feature type="transmembrane region" description="Helical" evidence="1">
    <location>
        <begin position="262"/>
        <end position="279"/>
    </location>
</feature>
<dbReference type="EMBL" id="CP101125">
    <property type="protein sequence ID" value="UTO14528.1"/>
    <property type="molecule type" value="Genomic_DNA"/>
</dbReference>
<keyword evidence="1" id="KW-0472">Membrane</keyword>
<feature type="transmembrane region" description="Helical" evidence="1">
    <location>
        <begin position="288"/>
        <end position="306"/>
    </location>
</feature>
<feature type="transmembrane region" description="Helical" evidence="1">
    <location>
        <begin position="209"/>
        <end position="227"/>
    </location>
</feature>
<feature type="transmembrane region" description="Helical" evidence="1">
    <location>
        <begin position="131"/>
        <end position="152"/>
    </location>
</feature>
<accession>A0ABY5EH12</accession>
<feature type="transmembrane region" description="Helical" evidence="1">
    <location>
        <begin position="91"/>
        <end position="111"/>
    </location>
</feature>
<evidence type="ECO:0000313" key="3">
    <source>
        <dbReference type="Proteomes" id="UP001059607"/>
    </source>
</evidence>
<proteinExistence type="predicted"/>
<gene>
    <name evidence="2" type="ORF">NK667_31065</name>
</gene>
<dbReference type="Proteomes" id="UP001059607">
    <property type="component" value="Chromosome"/>
</dbReference>
<sequence length="795" mass="87546">MTNIEQHTAVNFRTYRNLFTTAIRLLLVITIACLFIPFYPKMPAAGLDNSWMFGMNEAIAQHMAFGRDVIFTFGPYASVYTKEYHPATGSLMLLGSVFLALAYTIGTLFLINKERWCLGLVYSLFLASLVYSRDSLLFSFTLIVAASAYKAMMLKETGSEKSKSINLALIILLFSLGLPALIKGSMLILCGAISILCFLLFVMKKEKALAVMSLALPASSMIFFWLVSGQSISDMPAYIANMGPIASGYTDAMSYVGKVSEIWNYLLASAVLCAGLFANRRQFKPENMFLWCIFSVFLFLAFKGGFVRHDGHASMAAISLITAALIYLSVTSNKLNLAVAGLCILASFYIINNYVKTNTAFLKHNIVQTYTKAYEGISNSLEDSHWLDKKFSAAVNNIKESANLPILQGTTDIYSYSQSDLIASGNQWNPRPILQSYSVYTESLAIKNRDHLLGANAPDNIIFSVEPLDHRFPALEDGTSWPALLSNYHPTMLRADNRLFLAKNPTPTNDANPTTIQSAIHHLGEEISVPDMASPVFVELDIKPNLFGHLANILFKSAQLKIKVTLTGGQSQEYRLISGFTKSGFIISPLVENTSDFGMLFGDSSFYEHKRVKSFSIVQVKGKTTFWQNEFSVKFKSLDLPPPIDLKKLYTFDPVTDAQSDPQKAPDSYCLGVIDLVNGVPPTKAMATSSLLRVDGWLATSTAEGPRPATPVIVLWNKNGQVKLIYTRVSMRPDVGAALKNPDLDKAGYVANADVSGLDGEYSLSLGFKEADQVKICQPSQSIVTIGKRTTHADK</sequence>
<keyword evidence="3" id="KW-1185">Reference proteome</keyword>
<reference evidence="2" key="1">
    <citation type="submission" date="2022-07" db="EMBL/GenBank/DDBJ databases">
        <title>Pseudomonas nunamit sp. nov. an antifungal species isolated from Greenland.</title>
        <authorList>
            <person name="Ntana F."/>
            <person name="Hennessy R.C."/>
            <person name="Zervas A."/>
            <person name="Stougaard P."/>
        </authorList>
    </citation>
    <scope>NUCLEOTIDE SEQUENCE</scope>
    <source>
        <strain evidence="2">In5</strain>
    </source>
</reference>
<feature type="transmembrane region" description="Helical" evidence="1">
    <location>
        <begin position="312"/>
        <end position="330"/>
    </location>
</feature>
<feature type="transmembrane region" description="Helical" evidence="1">
    <location>
        <begin position="186"/>
        <end position="202"/>
    </location>
</feature>
<keyword evidence="1" id="KW-1133">Transmembrane helix</keyword>
<feature type="transmembrane region" description="Helical" evidence="1">
    <location>
        <begin position="164"/>
        <end position="180"/>
    </location>
</feature>
<name>A0ABY5EH12_9PSED</name>
<feature type="transmembrane region" description="Helical" evidence="1">
    <location>
        <begin position="59"/>
        <end position="79"/>
    </location>
</feature>
<feature type="transmembrane region" description="Helical" evidence="1">
    <location>
        <begin position="21"/>
        <end position="39"/>
    </location>
</feature>
<feature type="transmembrane region" description="Helical" evidence="1">
    <location>
        <begin position="337"/>
        <end position="355"/>
    </location>
</feature>